<keyword evidence="4" id="KW-1185">Reference proteome</keyword>
<proteinExistence type="predicted"/>
<keyword evidence="1" id="KW-0175">Coiled coil</keyword>
<sequence length="155" mass="18107">MSRHNMKDGDITQLALDTREKIRLLRDNLDKISREFEEFIKTERSESPRRERSSSPLLRLKRRLTGSDSSSSKESLPSPSSWEDSRNDLKRRIRVLEDEQQDLDQVVADFFTRKNMALLHVSKVRPEDDGVFPPEPEKSQLANMRGRIQGMLKQL</sequence>
<evidence type="ECO:0000313" key="3">
    <source>
        <dbReference type="EMBL" id="CBY01504.1"/>
    </source>
</evidence>
<dbReference type="VEuPathDB" id="FungiDB:LEMA_P002910.1"/>
<dbReference type="AlphaFoldDB" id="E5AE65"/>
<dbReference type="Proteomes" id="UP000002668">
    <property type="component" value="Genome"/>
</dbReference>
<dbReference type="InParanoid" id="E5AE65"/>
<dbReference type="GeneID" id="13290561"/>
<feature type="compositionally biased region" description="Basic and acidic residues" evidence="2">
    <location>
        <begin position="42"/>
        <end position="53"/>
    </location>
</feature>
<evidence type="ECO:0000256" key="1">
    <source>
        <dbReference type="SAM" id="Coils"/>
    </source>
</evidence>
<name>E5AE65_LEPMJ</name>
<dbReference type="HOGENOM" id="CLU_1695806_0_0_1"/>
<organism evidence="3 4">
    <name type="scientific">Leptosphaeria maculans (strain JN3 / isolate v23.1.3 / race Av1-4-5-6-7-8)</name>
    <name type="common">Blackleg fungus</name>
    <name type="synonym">Phoma lingam</name>
    <dbReference type="NCBI Taxonomy" id="985895"/>
    <lineage>
        <taxon>Eukaryota</taxon>
        <taxon>Fungi</taxon>
        <taxon>Dikarya</taxon>
        <taxon>Ascomycota</taxon>
        <taxon>Pezizomycotina</taxon>
        <taxon>Dothideomycetes</taxon>
        <taxon>Pleosporomycetidae</taxon>
        <taxon>Pleosporales</taxon>
        <taxon>Pleosporineae</taxon>
        <taxon>Leptosphaeriaceae</taxon>
        <taxon>Plenodomus</taxon>
        <taxon>Plenodomus lingam/Leptosphaeria maculans species complex</taxon>
    </lineage>
</organism>
<dbReference type="EMBL" id="FP929139">
    <property type="protein sequence ID" value="CBY01504.1"/>
    <property type="molecule type" value="Genomic_DNA"/>
</dbReference>
<feature type="compositionally biased region" description="Low complexity" evidence="2">
    <location>
        <begin position="67"/>
        <end position="81"/>
    </location>
</feature>
<accession>E5AE65</accession>
<reference evidence="4" key="1">
    <citation type="journal article" date="2011" name="Nat. Commun.">
        <title>Effector diversification within compartments of the Leptosphaeria maculans genome affected by Repeat-Induced Point mutations.</title>
        <authorList>
            <person name="Rouxel T."/>
            <person name="Grandaubert J."/>
            <person name="Hane J.K."/>
            <person name="Hoede C."/>
            <person name="van de Wouw A.P."/>
            <person name="Couloux A."/>
            <person name="Dominguez V."/>
            <person name="Anthouard V."/>
            <person name="Bally P."/>
            <person name="Bourras S."/>
            <person name="Cozijnsen A.J."/>
            <person name="Ciuffetti L.M."/>
            <person name="Degrave A."/>
            <person name="Dilmaghani A."/>
            <person name="Duret L."/>
            <person name="Fudal I."/>
            <person name="Goodwin S.B."/>
            <person name="Gout L."/>
            <person name="Glaser N."/>
            <person name="Linglin J."/>
            <person name="Kema G.H.J."/>
            <person name="Lapalu N."/>
            <person name="Lawrence C.B."/>
            <person name="May K."/>
            <person name="Meyer M."/>
            <person name="Ollivier B."/>
            <person name="Poulain J."/>
            <person name="Schoch C.L."/>
            <person name="Simon A."/>
            <person name="Spatafora J.W."/>
            <person name="Stachowiak A."/>
            <person name="Turgeon B.G."/>
            <person name="Tyler B.M."/>
            <person name="Vincent D."/>
            <person name="Weissenbach J."/>
            <person name="Amselem J."/>
            <person name="Quesneville H."/>
            <person name="Oliver R.P."/>
            <person name="Wincker P."/>
            <person name="Balesdent M.-H."/>
            <person name="Howlett B.J."/>
        </authorList>
    </citation>
    <scope>NUCLEOTIDE SEQUENCE [LARGE SCALE GENOMIC DNA]</scope>
    <source>
        <strain evidence="4">JN3 / isolate v23.1.3 / race Av1-4-5-6-7-8</strain>
    </source>
</reference>
<evidence type="ECO:0000313" key="4">
    <source>
        <dbReference type="Proteomes" id="UP000002668"/>
    </source>
</evidence>
<dbReference type="RefSeq" id="XP_003844983.1">
    <property type="nucleotide sequence ID" value="XM_003844935.1"/>
</dbReference>
<evidence type="ECO:0000256" key="2">
    <source>
        <dbReference type="SAM" id="MobiDB-lite"/>
    </source>
</evidence>
<gene>
    <name evidence="3" type="ORF">LEMA_P002910.1</name>
</gene>
<feature type="region of interest" description="Disordered" evidence="2">
    <location>
        <begin position="42"/>
        <end position="86"/>
    </location>
</feature>
<protein>
    <submittedName>
        <fullName evidence="3">Predicted protein</fullName>
    </submittedName>
</protein>
<feature type="coiled-coil region" evidence="1">
    <location>
        <begin position="15"/>
        <end position="42"/>
    </location>
</feature>